<name>A0A016TQI7_9BILA</name>
<proteinExistence type="predicted"/>
<dbReference type="EMBL" id="JARK01001420">
    <property type="protein sequence ID" value="EYC04986.1"/>
    <property type="molecule type" value="Genomic_DNA"/>
</dbReference>
<protein>
    <submittedName>
        <fullName evidence="1">Uncharacterized protein</fullName>
    </submittedName>
</protein>
<evidence type="ECO:0000313" key="2">
    <source>
        <dbReference type="Proteomes" id="UP000024635"/>
    </source>
</evidence>
<reference evidence="2" key="1">
    <citation type="journal article" date="2015" name="Nat. Genet.">
        <title>The genome and transcriptome of the zoonotic hookworm Ancylostoma ceylanicum identify infection-specific gene families.</title>
        <authorList>
            <person name="Schwarz E.M."/>
            <person name="Hu Y."/>
            <person name="Antoshechkin I."/>
            <person name="Miller M.M."/>
            <person name="Sternberg P.W."/>
            <person name="Aroian R.V."/>
        </authorList>
    </citation>
    <scope>NUCLEOTIDE SEQUENCE</scope>
    <source>
        <strain evidence="2">HY135</strain>
    </source>
</reference>
<dbReference type="Proteomes" id="UP000024635">
    <property type="component" value="Unassembled WGS sequence"/>
</dbReference>
<keyword evidence="2" id="KW-1185">Reference proteome</keyword>
<comment type="caution">
    <text evidence="1">The sequence shown here is derived from an EMBL/GenBank/DDBJ whole genome shotgun (WGS) entry which is preliminary data.</text>
</comment>
<dbReference type="OrthoDB" id="5867862at2759"/>
<accession>A0A016TQI7</accession>
<gene>
    <name evidence="1" type="primary">Acey_s0084.g1710</name>
    <name evidence="1" type="ORF">Y032_0084g1710</name>
</gene>
<organism evidence="1 2">
    <name type="scientific">Ancylostoma ceylanicum</name>
    <dbReference type="NCBI Taxonomy" id="53326"/>
    <lineage>
        <taxon>Eukaryota</taxon>
        <taxon>Metazoa</taxon>
        <taxon>Ecdysozoa</taxon>
        <taxon>Nematoda</taxon>
        <taxon>Chromadorea</taxon>
        <taxon>Rhabditida</taxon>
        <taxon>Rhabditina</taxon>
        <taxon>Rhabditomorpha</taxon>
        <taxon>Strongyloidea</taxon>
        <taxon>Ancylostomatidae</taxon>
        <taxon>Ancylostomatinae</taxon>
        <taxon>Ancylostoma</taxon>
    </lineage>
</organism>
<dbReference type="AlphaFoldDB" id="A0A016TQI7"/>
<evidence type="ECO:0000313" key="1">
    <source>
        <dbReference type="EMBL" id="EYC04986.1"/>
    </source>
</evidence>
<sequence length="121" mass="14319">MVRKGGRLERLHKRTLYEWRNAHRRPRHHHHRCDPRCYDVATKSKSSIPDTSVAAMKETVACVLNTFSHKWTLLFVHDLDDQLDFFGRNPEEIAPVRFAVLCCVWFSRVHSRISRSLPRLL</sequence>